<dbReference type="InterPro" id="IPR021719">
    <property type="entry name" value="Prot_inh_I78"/>
</dbReference>
<organism evidence="2 3">
    <name type="scientific">Streptomyces jumonjinensis</name>
    <dbReference type="NCBI Taxonomy" id="1945"/>
    <lineage>
        <taxon>Bacteria</taxon>
        <taxon>Bacillati</taxon>
        <taxon>Actinomycetota</taxon>
        <taxon>Actinomycetes</taxon>
        <taxon>Kitasatosporales</taxon>
        <taxon>Streptomycetaceae</taxon>
        <taxon>Streptomyces</taxon>
    </lineage>
</organism>
<dbReference type="Proteomes" id="UP000419138">
    <property type="component" value="Unassembled WGS sequence"/>
</dbReference>
<name>A0A646KA66_STRJU</name>
<dbReference type="Pfam" id="PF11720">
    <property type="entry name" value="Inhibitor_I78"/>
    <property type="match status" value="1"/>
</dbReference>
<sequence>MAPTPSSAAHPDDATSAYVGLSEESAEQRARRRGWTTVRSLPPGAIVTLEYLAGRLNFEVESGTVIRCWSG</sequence>
<dbReference type="EMBL" id="VCLA01000011">
    <property type="protein sequence ID" value="MQS98980.1"/>
    <property type="molecule type" value="Genomic_DNA"/>
</dbReference>
<protein>
    <submittedName>
        <fullName evidence="2">Proteinase inhibitor I78</fullName>
    </submittedName>
</protein>
<evidence type="ECO:0000313" key="3">
    <source>
        <dbReference type="Proteomes" id="UP000419138"/>
    </source>
</evidence>
<dbReference type="AlphaFoldDB" id="A0A646KA66"/>
<dbReference type="OrthoDB" id="3482539at2"/>
<dbReference type="RefSeq" id="WP_153481087.1">
    <property type="nucleotide sequence ID" value="NZ_JBEPDZ010000014.1"/>
</dbReference>
<comment type="caution">
    <text evidence="2">The sequence shown here is derived from an EMBL/GenBank/DDBJ whole genome shotgun (WGS) entry which is preliminary data.</text>
</comment>
<keyword evidence="3" id="KW-1185">Reference proteome</keyword>
<dbReference type="Gene3D" id="3.30.10.10">
    <property type="entry name" value="Trypsin Inhibitor V, subunit A"/>
    <property type="match status" value="1"/>
</dbReference>
<accession>A0A646KA66</accession>
<reference evidence="2 3" key="1">
    <citation type="submission" date="2019-05" db="EMBL/GenBank/DDBJ databases">
        <title>Comparative genomics and metabolomics analyses of clavulanic acid producing Streptomyces species provides insight into specialized metabolism and evolution of beta-lactam biosynthetic gene clusters.</title>
        <authorList>
            <person name="Moore M.A."/>
            <person name="Cruz-Morales P."/>
            <person name="Barona Gomez F."/>
            <person name="Kapil T."/>
        </authorList>
    </citation>
    <scope>NUCLEOTIDE SEQUENCE [LARGE SCALE GENOMIC DNA]</scope>
    <source>
        <strain evidence="2 3">NRRL 5741</strain>
    </source>
</reference>
<evidence type="ECO:0000313" key="2">
    <source>
        <dbReference type="EMBL" id="MQS98980.1"/>
    </source>
</evidence>
<feature type="region of interest" description="Disordered" evidence="1">
    <location>
        <begin position="1"/>
        <end position="34"/>
    </location>
</feature>
<evidence type="ECO:0000256" key="1">
    <source>
        <dbReference type="SAM" id="MobiDB-lite"/>
    </source>
</evidence>
<proteinExistence type="predicted"/>
<gene>
    <name evidence="2" type="ORF">FF041_01800</name>
</gene>